<proteinExistence type="predicted"/>
<sequence>MERNLGYIDIFIRLTLVLILSALLFWEVVPNSLFLIFLVPAGTLFLTSLVAFCPIYTALGINTFKKSS</sequence>
<feature type="domain" description="Inner membrane protein YgaP-like transmembrane" evidence="2">
    <location>
        <begin position="1"/>
        <end position="65"/>
    </location>
</feature>
<organism evidence="3 4">
    <name type="scientific">Salinimicrobium gaetbulicola</name>
    <dbReference type="NCBI Taxonomy" id="999702"/>
    <lineage>
        <taxon>Bacteria</taxon>
        <taxon>Pseudomonadati</taxon>
        <taxon>Bacteroidota</taxon>
        <taxon>Flavobacteriia</taxon>
        <taxon>Flavobacteriales</taxon>
        <taxon>Flavobacteriaceae</taxon>
        <taxon>Salinimicrobium</taxon>
    </lineage>
</organism>
<keyword evidence="1" id="KW-0472">Membrane</keyword>
<keyword evidence="1" id="KW-1133">Transmembrane helix</keyword>
<keyword evidence="1" id="KW-0812">Transmembrane</keyword>
<evidence type="ECO:0000259" key="2">
    <source>
        <dbReference type="Pfam" id="PF11127"/>
    </source>
</evidence>
<comment type="caution">
    <text evidence="3">The sequence shown here is derived from an EMBL/GenBank/DDBJ whole genome shotgun (WGS) entry which is preliminary data.</text>
</comment>
<protein>
    <submittedName>
        <fullName evidence="3">DUF2892 domain-containing protein</fullName>
    </submittedName>
</protein>
<name>A0ABW3ID64_9FLAO</name>
<evidence type="ECO:0000313" key="4">
    <source>
        <dbReference type="Proteomes" id="UP001597100"/>
    </source>
</evidence>
<dbReference type="InterPro" id="IPR021309">
    <property type="entry name" value="YgaP-like_TM"/>
</dbReference>
<dbReference type="EMBL" id="JBHTJP010000032">
    <property type="protein sequence ID" value="MFD0975557.1"/>
    <property type="molecule type" value="Genomic_DNA"/>
</dbReference>
<gene>
    <name evidence="3" type="ORF">ACFQ1G_02025</name>
</gene>
<accession>A0ABW3ID64</accession>
<reference evidence="4" key="1">
    <citation type="journal article" date="2019" name="Int. J. Syst. Evol. Microbiol.">
        <title>The Global Catalogue of Microorganisms (GCM) 10K type strain sequencing project: providing services to taxonomists for standard genome sequencing and annotation.</title>
        <authorList>
            <consortium name="The Broad Institute Genomics Platform"/>
            <consortium name="The Broad Institute Genome Sequencing Center for Infectious Disease"/>
            <person name="Wu L."/>
            <person name="Ma J."/>
        </authorList>
    </citation>
    <scope>NUCLEOTIDE SEQUENCE [LARGE SCALE GENOMIC DNA]</scope>
    <source>
        <strain evidence="4">CCUG 60898</strain>
    </source>
</reference>
<evidence type="ECO:0000256" key="1">
    <source>
        <dbReference type="SAM" id="Phobius"/>
    </source>
</evidence>
<dbReference type="Pfam" id="PF11127">
    <property type="entry name" value="YgaP-like_TM"/>
    <property type="match status" value="1"/>
</dbReference>
<dbReference type="RefSeq" id="WP_380736587.1">
    <property type="nucleotide sequence ID" value="NZ_JBHTJP010000032.1"/>
</dbReference>
<dbReference type="Proteomes" id="UP001597100">
    <property type="component" value="Unassembled WGS sequence"/>
</dbReference>
<feature type="transmembrane region" description="Helical" evidence="1">
    <location>
        <begin position="7"/>
        <end position="26"/>
    </location>
</feature>
<feature type="transmembrane region" description="Helical" evidence="1">
    <location>
        <begin position="32"/>
        <end position="59"/>
    </location>
</feature>
<keyword evidence="4" id="KW-1185">Reference proteome</keyword>
<evidence type="ECO:0000313" key="3">
    <source>
        <dbReference type="EMBL" id="MFD0975557.1"/>
    </source>
</evidence>